<evidence type="ECO:0000256" key="9">
    <source>
        <dbReference type="ARBA" id="ARBA00023136"/>
    </source>
</evidence>
<feature type="transmembrane region" description="Helical" evidence="13">
    <location>
        <begin position="294"/>
        <end position="311"/>
    </location>
</feature>
<feature type="transmembrane region" description="Helical" evidence="13">
    <location>
        <begin position="255"/>
        <end position="274"/>
    </location>
</feature>
<evidence type="ECO:0000256" key="6">
    <source>
        <dbReference type="ARBA" id="ARBA00022692"/>
    </source>
</evidence>
<evidence type="ECO:0000256" key="3">
    <source>
        <dbReference type="ARBA" id="ARBA00022448"/>
    </source>
</evidence>
<name>A0A6M3ZV90_9BURK</name>
<keyword evidence="5" id="KW-0997">Cell inner membrane</keyword>
<evidence type="ECO:0000256" key="10">
    <source>
        <dbReference type="ARBA" id="ARBA00058957"/>
    </source>
</evidence>
<keyword evidence="7" id="KW-0769">Symport</keyword>
<dbReference type="PROSITE" id="PS50850">
    <property type="entry name" value="MFS"/>
    <property type="match status" value="1"/>
</dbReference>
<dbReference type="NCBIfam" id="NF007710">
    <property type="entry name" value="PRK10406.1"/>
    <property type="match status" value="1"/>
</dbReference>
<feature type="compositionally biased region" description="Low complexity" evidence="12">
    <location>
        <begin position="7"/>
        <end position="20"/>
    </location>
</feature>
<evidence type="ECO:0000256" key="13">
    <source>
        <dbReference type="SAM" id="Phobius"/>
    </source>
</evidence>
<evidence type="ECO:0000256" key="11">
    <source>
        <dbReference type="ARBA" id="ARBA00069296"/>
    </source>
</evidence>
<keyword evidence="9 13" id="KW-0472">Membrane</keyword>
<feature type="transmembrane region" description="Helical" evidence="13">
    <location>
        <begin position="347"/>
        <end position="371"/>
    </location>
</feature>
<evidence type="ECO:0000256" key="12">
    <source>
        <dbReference type="SAM" id="MobiDB-lite"/>
    </source>
</evidence>
<dbReference type="InterPro" id="IPR020846">
    <property type="entry name" value="MFS_dom"/>
</dbReference>
<dbReference type="InterPro" id="IPR051084">
    <property type="entry name" value="H+-coupled_symporters"/>
</dbReference>
<dbReference type="PANTHER" id="PTHR43528:SF1">
    <property type="entry name" value="ALPHA-KETOGLUTARATE PERMEASE"/>
    <property type="match status" value="1"/>
</dbReference>
<evidence type="ECO:0000256" key="4">
    <source>
        <dbReference type="ARBA" id="ARBA00022475"/>
    </source>
</evidence>
<dbReference type="NCBIfam" id="TIGR00883">
    <property type="entry name" value="2A0106"/>
    <property type="match status" value="1"/>
</dbReference>
<proteinExistence type="inferred from homology"/>
<organism evidence="15 16">
    <name type="scientific">Herbaspirillum rubrisubalbicans Os34</name>
    <dbReference type="NCBI Taxonomy" id="1235827"/>
    <lineage>
        <taxon>Bacteria</taxon>
        <taxon>Pseudomonadati</taxon>
        <taxon>Pseudomonadota</taxon>
        <taxon>Betaproteobacteria</taxon>
        <taxon>Burkholderiales</taxon>
        <taxon>Oxalobacteraceae</taxon>
        <taxon>Herbaspirillum</taxon>
    </lineage>
</organism>
<dbReference type="EMBL" id="CP008956">
    <property type="protein sequence ID" value="QJQ02271.1"/>
    <property type="molecule type" value="Genomic_DNA"/>
</dbReference>
<dbReference type="PROSITE" id="PS00217">
    <property type="entry name" value="SUGAR_TRANSPORT_2"/>
    <property type="match status" value="1"/>
</dbReference>
<feature type="transmembrane region" description="Helical" evidence="13">
    <location>
        <begin position="383"/>
        <end position="404"/>
    </location>
</feature>
<gene>
    <name evidence="15" type="ORF">C798_19125</name>
</gene>
<evidence type="ECO:0000313" key="16">
    <source>
        <dbReference type="Proteomes" id="UP000501648"/>
    </source>
</evidence>
<evidence type="ECO:0000256" key="2">
    <source>
        <dbReference type="ARBA" id="ARBA00008240"/>
    </source>
</evidence>
<evidence type="ECO:0000313" key="15">
    <source>
        <dbReference type="EMBL" id="QJQ02271.1"/>
    </source>
</evidence>
<reference evidence="15 16" key="1">
    <citation type="journal article" date="2012" name="J. Bacteriol.">
        <title>Genome sequence of the pathogenic Herbaspirillum seropedicae strain Os34, isolated from rice roots.</title>
        <authorList>
            <person name="Ye W."/>
            <person name="Ye S."/>
            <person name="Liu J."/>
            <person name="Chang S."/>
            <person name="Chen M."/>
            <person name="Zhu B."/>
            <person name="Guo L."/>
            <person name="An Q."/>
        </authorList>
    </citation>
    <scope>NUCLEOTIDE SEQUENCE [LARGE SCALE GENOMIC DNA]</scope>
    <source>
        <strain evidence="15 16">Os34</strain>
    </source>
</reference>
<dbReference type="InterPro" id="IPR036259">
    <property type="entry name" value="MFS_trans_sf"/>
</dbReference>
<dbReference type="InterPro" id="IPR004736">
    <property type="entry name" value="MHS_symport"/>
</dbReference>
<dbReference type="GO" id="GO:0015293">
    <property type="term" value="F:symporter activity"/>
    <property type="evidence" value="ECO:0007669"/>
    <property type="project" value="UniProtKB-KW"/>
</dbReference>
<comment type="function">
    <text evidence="10">Uptake of alpha-ketoglutarate across the boundary membrane with the concomitant import of a cation (symport system).</text>
</comment>
<feature type="domain" description="Major facilitator superfamily (MFS) profile" evidence="14">
    <location>
        <begin position="34"/>
        <end position="439"/>
    </location>
</feature>
<comment type="similarity">
    <text evidence="2">Belongs to the major facilitator superfamily. Metabolite:H+ Symporter (MHS) family (TC 2.A.1.6) family.</text>
</comment>
<feature type="transmembrane region" description="Helical" evidence="13">
    <location>
        <begin position="46"/>
        <end position="64"/>
    </location>
</feature>
<evidence type="ECO:0000256" key="7">
    <source>
        <dbReference type="ARBA" id="ARBA00022847"/>
    </source>
</evidence>
<feature type="transmembrane region" description="Helical" evidence="13">
    <location>
        <begin position="416"/>
        <end position="434"/>
    </location>
</feature>
<dbReference type="PANTHER" id="PTHR43528">
    <property type="entry name" value="ALPHA-KETOGLUTARATE PERMEASE"/>
    <property type="match status" value="1"/>
</dbReference>
<evidence type="ECO:0000259" key="14">
    <source>
        <dbReference type="PROSITE" id="PS50850"/>
    </source>
</evidence>
<feature type="transmembrane region" description="Helical" evidence="13">
    <location>
        <begin position="76"/>
        <end position="95"/>
    </location>
</feature>
<feature type="transmembrane region" description="Helical" evidence="13">
    <location>
        <begin position="130"/>
        <end position="150"/>
    </location>
</feature>
<dbReference type="FunFam" id="1.20.1250.20:FF:000095">
    <property type="entry name" value="Alpha-ketoglutarate permease"/>
    <property type="match status" value="1"/>
</dbReference>
<feature type="transmembrane region" description="Helical" evidence="13">
    <location>
        <begin position="171"/>
        <end position="194"/>
    </location>
</feature>
<keyword evidence="8 13" id="KW-1133">Transmembrane helix</keyword>
<evidence type="ECO:0000256" key="1">
    <source>
        <dbReference type="ARBA" id="ARBA00004429"/>
    </source>
</evidence>
<protein>
    <recommendedName>
        <fullName evidence="11">Alpha-ketoglutarate permease</fullName>
    </recommendedName>
</protein>
<dbReference type="GO" id="GO:0005886">
    <property type="term" value="C:plasma membrane"/>
    <property type="evidence" value="ECO:0007669"/>
    <property type="project" value="UniProtKB-SubCell"/>
</dbReference>
<dbReference type="RefSeq" id="WP_017453899.1">
    <property type="nucleotide sequence ID" value="NZ_CP008956.1"/>
</dbReference>
<dbReference type="InterPro" id="IPR005829">
    <property type="entry name" value="Sugar_transporter_CS"/>
</dbReference>
<dbReference type="Pfam" id="PF07690">
    <property type="entry name" value="MFS_1"/>
    <property type="match status" value="1"/>
</dbReference>
<comment type="subcellular location">
    <subcellularLocation>
        <location evidence="1">Cell inner membrane</location>
        <topology evidence="1">Multi-pass membrane protein</topology>
    </subcellularLocation>
</comment>
<keyword evidence="4" id="KW-1003">Cell membrane</keyword>
<feature type="transmembrane region" description="Helical" evidence="13">
    <location>
        <begin position="323"/>
        <end position="341"/>
    </location>
</feature>
<keyword evidence="3" id="KW-0813">Transport</keyword>
<dbReference type="Proteomes" id="UP000501648">
    <property type="component" value="Chromosome"/>
</dbReference>
<keyword evidence="6 13" id="KW-0812">Transmembrane</keyword>
<dbReference type="Gene3D" id="1.20.1250.20">
    <property type="entry name" value="MFS general substrate transporter like domains"/>
    <property type="match status" value="1"/>
</dbReference>
<evidence type="ECO:0000256" key="8">
    <source>
        <dbReference type="ARBA" id="ARBA00022989"/>
    </source>
</evidence>
<dbReference type="SUPFAM" id="SSF103473">
    <property type="entry name" value="MFS general substrate transporter"/>
    <property type="match status" value="1"/>
</dbReference>
<feature type="transmembrane region" description="Helical" evidence="13">
    <location>
        <begin position="107"/>
        <end position="124"/>
    </location>
</feature>
<sequence length="467" mass="50088">MSHSTPLSTQNTTPSATTASTPLSAAEYRKRIFAILGASSGNLVEWFDFYVYSFCAIYFAPAFFPKGDATSQLLNTAGVFAAGFLMRPIGGWLFGRIADKHGRKTSMLISVLMMCGGSLAVAVMPTYATIGAWAPALLLLARLFQGLSVGGEYGTSATYMSEVAPNGRRGFFASFQYVTLIGGQLLAVLVLFAMQQWLSKAELMAWGWRIPFVLGAVGALVAMYLRSSLAETSSAGARKKKDAGTIKGLLQHKRAFLNVVGFTAGGSLMFYTFTTYMQKYLVNTAGMDPKLANGVMTGALFVYMILQPIFGAISDKIGRRNSMLCFSFLGMVCTFPILHFLKDVSSPGVAMALAILALTIVSFYTSISGLIKAEMFPPEVRALGVGLSYAVGNAIFGGSAEFVALSLKSVGVESAFYWYVSALCLVALIISLRMPDPQRDGHLKGDVAMNPDEAHDELEGGKLHKPA</sequence>
<evidence type="ECO:0000256" key="5">
    <source>
        <dbReference type="ARBA" id="ARBA00022519"/>
    </source>
</evidence>
<dbReference type="CDD" id="cd17367">
    <property type="entry name" value="MFS_KgtP"/>
    <property type="match status" value="1"/>
</dbReference>
<dbReference type="AlphaFoldDB" id="A0A6M3ZV90"/>
<dbReference type="InterPro" id="IPR011701">
    <property type="entry name" value="MFS"/>
</dbReference>
<feature type="region of interest" description="Disordered" evidence="12">
    <location>
        <begin position="1"/>
        <end position="20"/>
    </location>
</feature>
<feature type="transmembrane region" description="Helical" evidence="13">
    <location>
        <begin position="206"/>
        <end position="225"/>
    </location>
</feature>
<accession>A0A6M3ZV90</accession>